<dbReference type="RefSeq" id="WP_043007982.1">
    <property type="nucleotide sequence ID" value="NZ_CP009617.1"/>
</dbReference>
<gene>
    <name evidence="1" type="ORF">IX92_07025</name>
</gene>
<evidence type="ECO:0000313" key="1">
    <source>
        <dbReference type="EMBL" id="AIW18811.1"/>
    </source>
</evidence>
<sequence length="107" mass="11594">MGKVIIVFFAVIFSGYVSADIQSFGGNKIKQISAYDDYEGGIIRIEITNSHSSCPVGGFLNPNKPGFDQLYSLALVAATSQKDATIQLYTHLITAGLCEIDAIRLDF</sequence>
<accession>A0AAN0SBR6</accession>
<protein>
    <submittedName>
        <fullName evidence="1">Uncharacterized protein</fullName>
    </submittedName>
</protein>
<dbReference type="EMBL" id="CP009617">
    <property type="protein sequence ID" value="AIW18811.1"/>
    <property type="molecule type" value="Genomic_DNA"/>
</dbReference>
<evidence type="ECO:0000313" key="2">
    <source>
        <dbReference type="Proteomes" id="UP000030081"/>
    </source>
</evidence>
<name>A0AAN0SBR6_9VIBR</name>
<dbReference type="Proteomes" id="UP000030081">
    <property type="component" value="Chromosome 1"/>
</dbReference>
<proteinExistence type="predicted"/>
<dbReference type="KEGG" id="vcy:IX92_07025"/>
<organism evidence="1 2">
    <name type="scientific">Vibrio coralliilyticus</name>
    <dbReference type="NCBI Taxonomy" id="190893"/>
    <lineage>
        <taxon>Bacteria</taxon>
        <taxon>Pseudomonadati</taxon>
        <taxon>Pseudomonadota</taxon>
        <taxon>Gammaproteobacteria</taxon>
        <taxon>Vibrionales</taxon>
        <taxon>Vibrionaceae</taxon>
        <taxon>Vibrio</taxon>
    </lineage>
</organism>
<reference evidence="1 2" key="1">
    <citation type="submission" date="2014-10" db="EMBL/GenBank/DDBJ databases">
        <title>The Complete Genome Sequence for the Shellfish Pathogen Vibrio coralliilyticus RE98 Isolated from a Shellfish Hatchery.</title>
        <authorList>
            <person name="Richards G.P."/>
            <person name="Bono J.L."/>
            <person name="Watson M.A."/>
            <person name="Needleman D.S."/>
        </authorList>
    </citation>
    <scope>NUCLEOTIDE SEQUENCE [LARGE SCALE GENOMIC DNA]</scope>
    <source>
        <strain evidence="1 2">RE98</strain>
    </source>
</reference>
<dbReference type="AlphaFoldDB" id="A0AAN0SBR6"/>
<keyword evidence="2" id="KW-1185">Reference proteome</keyword>